<dbReference type="CDD" id="cd20553">
    <property type="entry name" value="CYCLIN_TFIIIB90_rpt1"/>
    <property type="match status" value="1"/>
</dbReference>
<keyword evidence="9" id="KW-0539">Nucleus</keyword>
<keyword evidence="8" id="KW-0804">Transcription</keyword>
<keyword evidence="6" id="KW-0805">Transcription regulation</keyword>
<evidence type="ECO:0000256" key="7">
    <source>
        <dbReference type="ARBA" id="ARBA00023159"/>
    </source>
</evidence>
<dbReference type="GO" id="GO:0000126">
    <property type="term" value="C:transcription factor TFIIIB complex"/>
    <property type="evidence" value="ECO:0007669"/>
    <property type="project" value="TreeGrafter"/>
</dbReference>
<dbReference type="Gene3D" id="1.20.5.650">
    <property type="entry name" value="Single helix bin"/>
    <property type="match status" value="1"/>
</dbReference>
<dbReference type="GO" id="GO:0001006">
    <property type="term" value="F:RNA polymerase III type 3 promoter sequence-specific DNA binding"/>
    <property type="evidence" value="ECO:0007669"/>
    <property type="project" value="TreeGrafter"/>
</dbReference>
<dbReference type="InterPro" id="IPR013763">
    <property type="entry name" value="Cyclin-like_dom"/>
</dbReference>
<evidence type="ECO:0000256" key="10">
    <source>
        <dbReference type="SAM" id="MobiDB-lite"/>
    </source>
</evidence>
<dbReference type="Gene3D" id="1.10.472.10">
    <property type="entry name" value="Cyclin-like"/>
    <property type="match status" value="2"/>
</dbReference>
<evidence type="ECO:0000256" key="4">
    <source>
        <dbReference type="ARBA" id="ARBA00022771"/>
    </source>
</evidence>
<evidence type="ECO:0000256" key="2">
    <source>
        <dbReference type="ARBA" id="ARBA00010857"/>
    </source>
</evidence>
<protein>
    <recommendedName>
        <fullName evidence="11">Cyclin-like domain-containing protein</fullName>
    </recommendedName>
</protein>
<evidence type="ECO:0000256" key="8">
    <source>
        <dbReference type="ARBA" id="ARBA00023163"/>
    </source>
</evidence>
<evidence type="ECO:0000256" key="3">
    <source>
        <dbReference type="ARBA" id="ARBA00022723"/>
    </source>
</evidence>
<dbReference type="Pfam" id="PF07741">
    <property type="entry name" value="BRF1"/>
    <property type="match status" value="1"/>
</dbReference>
<feature type="region of interest" description="Disordered" evidence="10">
    <location>
        <begin position="598"/>
        <end position="643"/>
    </location>
</feature>
<comment type="similarity">
    <text evidence="2">Belongs to the TFIIB family.</text>
</comment>
<keyword evidence="5" id="KW-0862">Zinc</keyword>
<proteinExistence type="inferred from homology"/>
<dbReference type="SMART" id="SM00385">
    <property type="entry name" value="CYCLIN"/>
    <property type="match status" value="2"/>
</dbReference>
<gene>
    <name evidence="12" type="ORF">OSTQU699_LOCUS3778</name>
</gene>
<keyword evidence="4" id="KW-0863">Zinc-finger</keyword>
<dbReference type="AlphaFoldDB" id="A0A8S1IWN4"/>
<dbReference type="InterPro" id="IPR011665">
    <property type="entry name" value="BRF1_TBP-bd_dom"/>
</dbReference>
<name>A0A8S1IWN4_9CHLO</name>
<dbReference type="GO" id="GO:0008270">
    <property type="term" value="F:zinc ion binding"/>
    <property type="evidence" value="ECO:0007669"/>
    <property type="project" value="UniProtKB-KW"/>
</dbReference>
<dbReference type="PRINTS" id="PR00685">
    <property type="entry name" value="TIFACTORIIB"/>
</dbReference>
<evidence type="ECO:0000313" key="12">
    <source>
        <dbReference type="EMBL" id="CAD7698417.1"/>
    </source>
</evidence>
<feature type="compositionally biased region" description="Basic and acidic residues" evidence="10">
    <location>
        <begin position="677"/>
        <end position="690"/>
    </location>
</feature>
<dbReference type="PANTHER" id="PTHR11618">
    <property type="entry name" value="TRANSCRIPTION INITIATION FACTOR IIB-RELATED"/>
    <property type="match status" value="1"/>
</dbReference>
<keyword evidence="7" id="KW-0010">Activator</keyword>
<dbReference type="InterPro" id="IPR036915">
    <property type="entry name" value="Cyclin-like_sf"/>
</dbReference>
<dbReference type="GO" id="GO:0005634">
    <property type="term" value="C:nucleus"/>
    <property type="evidence" value="ECO:0007669"/>
    <property type="project" value="UniProtKB-SubCell"/>
</dbReference>
<reference evidence="12" key="1">
    <citation type="submission" date="2020-12" db="EMBL/GenBank/DDBJ databases">
        <authorList>
            <person name="Iha C."/>
        </authorList>
    </citation>
    <scope>NUCLEOTIDE SEQUENCE</scope>
</reference>
<dbReference type="Proteomes" id="UP000708148">
    <property type="component" value="Unassembled WGS sequence"/>
</dbReference>
<dbReference type="GO" id="GO:0070897">
    <property type="term" value="P:transcription preinitiation complex assembly"/>
    <property type="evidence" value="ECO:0007669"/>
    <property type="project" value="InterPro"/>
</dbReference>
<dbReference type="GO" id="GO:0000995">
    <property type="term" value="F:RNA polymerase III general transcription initiation factor activity"/>
    <property type="evidence" value="ECO:0007669"/>
    <property type="project" value="TreeGrafter"/>
</dbReference>
<evidence type="ECO:0000256" key="5">
    <source>
        <dbReference type="ARBA" id="ARBA00022833"/>
    </source>
</evidence>
<feature type="region of interest" description="Disordered" evidence="10">
    <location>
        <begin position="662"/>
        <end position="735"/>
    </location>
</feature>
<dbReference type="PANTHER" id="PTHR11618:SF4">
    <property type="entry name" value="TRANSCRIPTION FACTOR IIIB 90 KDA SUBUNIT"/>
    <property type="match status" value="1"/>
</dbReference>
<evidence type="ECO:0000313" key="13">
    <source>
        <dbReference type="Proteomes" id="UP000708148"/>
    </source>
</evidence>
<evidence type="ECO:0000256" key="9">
    <source>
        <dbReference type="ARBA" id="ARBA00023242"/>
    </source>
</evidence>
<dbReference type="FunFam" id="1.10.472.10:FF:000066">
    <property type="entry name" value="Transcription factor IIIB subunit"/>
    <property type="match status" value="1"/>
</dbReference>
<organism evidence="12 13">
    <name type="scientific">Ostreobium quekettii</name>
    <dbReference type="NCBI Taxonomy" id="121088"/>
    <lineage>
        <taxon>Eukaryota</taxon>
        <taxon>Viridiplantae</taxon>
        <taxon>Chlorophyta</taxon>
        <taxon>core chlorophytes</taxon>
        <taxon>Ulvophyceae</taxon>
        <taxon>TCBD clade</taxon>
        <taxon>Bryopsidales</taxon>
        <taxon>Ostreobineae</taxon>
        <taxon>Ostreobiaceae</taxon>
        <taxon>Ostreobium</taxon>
    </lineage>
</organism>
<evidence type="ECO:0000256" key="6">
    <source>
        <dbReference type="ARBA" id="ARBA00023015"/>
    </source>
</evidence>
<feature type="domain" description="Cyclin-like" evidence="11">
    <location>
        <begin position="77"/>
        <end position="160"/>
    </location>
</feature>
<keyword evidence="3" id="KW-0479">Metal-binding</keyword>
<keyword evidence="13" id="KW-1185">Reference proteome</keyword>
<dbReference type="OrthoDB" id="511529at2759"/>
<dbReference type="SUPFAM" id="SSF47954">
    <property type="entry name" value="Cyclin-like"/>
    <property type="match status" value="2"/>
</dbReference>
<dbReference type="CDD" id="cd20554">
    <property type="entry name" value="CYCLIN_TFIIIB90_rpt2"/>
    <property type="match status" value="1"/>
</dbReference>
<feature type="compositionally biased region" description="Basic residues" evidence="10">
    <location>
        <begin position="617"/>
        <end position="627"/>
    </location>
</feature>
<comment type="caution">
    <text evidence="12">The sequence shown here is derived from an EMBL/GenBank/DDBJ whole genome shotgun (WGS) entry which is preliminary data.</text>
</comment>
<comment type="subcellular location">
    <subcellularLocation>
        <location evidence="1">Nucleus</location>
    </subcellularLocation>
</comment>
<dbReference type="InterPro" id="IPR000812">
    <property type="entry name" value="TFIIB"/>
</dbReference>
<evidence type="ECO:0000256" key="1">
    <source>
        <dbReference type="ARBA" id="ARBA00004123"/>
    </source>
</evidence>
<accession>A0A8S1IWN4</accession>
<sequence length="735" mass="81095">MAWCKVCSADVEVEEDYAQGYSCCVQCGTVLADATYATDVTFAAEGGVEGQLLAEESVRHIAGGEDAFSGQQHRGRMEISLLVDQLHIRPREDTIEASLRLYKLAVHRGFLRGRRAAQVAASCIYIICRQDKKPFLLIDFSDALRINLFVLGAVFLELCVLFSLDDHPIMTSPVDPSLYIHRYADKLRLGAKMQAVVNTSLHLTKSMKRDWMQTGRRPSGVCGAGLWLACHIHGCPRTKREIVRIVHVGIMTVARRLDEFSVTKSGTMKPQEFEATVAQMDQEERRVLESMQPKTPAEQNDEHCCLHIRDGQAHFAQGMCRECYMNYVAMSGGLPSDGAADPPAYTRGLIRKRKRRGVKGGVKKVLKMLRLGDEEEEEMDDLDTQEPAQVKADMEAILQQGELHQMASEMPEDPPEAIPGADVLGYVEPSGEVPTVSHTQLSDSEVGDLAGQNLSCVERAVANLAGQSVGAESAAITGCDPLPQPGDAVTSSLAAQQHGHRDDVSYTGLDDDMGPDGFDDPLDVLEPLDPEVLDGLVEDEGLVRKGGEGDGGGEVDTLSDVDEEDLVGYIRTEEEARLKARVWNEMFREYLEEKAFKDATREKEGEVADQGEQEPQKKKRRGRKKKDKNGAPAATALEAVRGELEARGLSKKLNYSNLEALFDEEGMGQSSQAGTDVRPRDDSRWRHGEQAEGSQHQRRGLQGFQRAAQGEFLLHLSSRRQASERTPKKRLLGLK</sequence>
<dbReference type="GO" id="GO:0097550">
    <property type="term" value="C:transcription preinitiation complex"/>
    <property type="evidence" value="ECO:0007669"/>
    <property type="project" value="TreeGrafter"/>
</dbReference>
<feature type="domain" description="Cyclin-like" evidence="11">
    <location>
        <begin position="178"/>
        <end position="289"/>
    </location>
</feature>
<dbReference type="Pfam" id="PF00382">
    <property type="entry name" value="TFIIB"/>
    <property type="match status" value="2"/>
</dbReference>
<dbReference type="InterPro" id="IPR013150">
    <property type="entry name" value="TFIIB_cyclin"/>
</dbReference>
<evidence type="ECO:0000259" key="11">
    <source>
        <dbReference type="SMART" id="SM00385"/>
    </source>
</evidence>
<dbReference type="GO" id="GO:0017025">
    <property type="term" value="F:TBP-class protein binding"/>
    <property type="evidence" value="ECO:0007669"/>
    <property type="project" value="InterPro"/>
</dbReference>
<dbReference type="EMBL" id="CAJHUC010000824">
    <property type="protein sequence ID" value="CAD7698417.1"/>
    <property type="molecule type" value="Genomic_DNA"/>
</dbReference>